<dbReference type="AlphaFoldDB" id="A0A484MJE3"/>
<gene>
    <name evidence="1" type="ORF">CCAM_LOCUS30688</name>
</gene>
<organism evidence="1 2">
    <name type="scientific">Cuscuta campestris</name>
    <dbReference type="NCBI Taxonomy" id="132261"/>
    <lineage>
        <taxon>Eukaryota</taxon>
        <taxon>Viridiplantae</taxon>
        <taxon>Streptophyta</taxon>
        <taxon>Embryophyta</taxon>
        <taxon>Tracheophyta</taxon>
        <taxon>Spermatophyta</taxon>
        <taxon>Magnoliopsida</taxon>
        <taxon>eudicotyledons</taxon>
        <taxon>Gunneridae</taxon>
        <taxon>Pentapetalae</taxon>
        <taxon>asterids</taxon>
        <taxon>lamiids</taxon>
        <taxon>Solanales</taxon>
        <taxon>Convolvulaceae</taxon>
        <taxon>Cuscuteae</taxon>
        <taxon>Cuscuta</taxon>
        <taxon>Cuscuta subgen. Grammica</taxon>
        <taxon>Cuscuta sect. Cleistogrammica</taxon>
    </lineage>
</organism>
<name>A0A484MJE3_9ASTE</name>
<proteinExistence type="predicted"/>
<dbReference type="Proteomes" id="UP000595140">
    <property type="component" value="Unassembled WGS sequence"/>
</dbReference>
<reference evidence="1 2" key="1">
    <citation type="submission" date="2018-04" db="EMBL/GenBank/DDBJ databases">
        <authorList>
            <person name="Vogel A."/>
        </authorList>
    </citation>
    <scope>NUCLEOTIDE SEQUENCE [LARGE SCALE GENOMIC DNA]</scope>
</reference>
<dbReference type="EMBL" id="OOIL02003702">
    <property type="protein sequence ID" value="VFQ88912.1"/>
    <property type="molecule type" value="Genomic_DNA"/>
</dbReference>
<keyword evidence="2" id="KW-1185">Reference proteome</keyword>
<evidence type="ECO:0000313" key="1">
    <source>
        <dbReference type="EMBL" id="VFQ88912.1"/>
    </source>
</evidence>
<evidence type="ECO:0000313" key="2">
    <source>
        <dbReference type="Proteomes" id="UP000595140"/>
    </source>
</evidence>
<protein>
    <submittedName>
        <fullName evidence="1">Uncharacterized protein</fullName>
    </submittedName>
</protein>
<sequence>MVYTQIRSAVVRLEGGQIPRRQPRLVPDDSLVHLPGGLSGDHEPVIHPGDDLFLAFDHAFELQGGVRRLVDGGYGESSDLHHLGGRGHRDGPPSA</sequence>
<accession>A0A484MJE3</accession>